<dbReference type="SUPFAM" id="SSF56784">
    <property type="entry name" value="HAD-like"/>
    <property type="match status" value="1"/>
</dbReference>
<dbReference type="SFLD" id="SFLDS00003">
    <property type="entry name" value="Haloacid_Dehalogenase"/>
    <property type="match status" value="1"/>
</dbReference>
<organism evidence="1 2">
    <name type="scientific">Aquibacillus rhizosphaerae</name>
    <dbReference type="NCBI Taxonomy" id="3051431"/>
    <lineage>
        <taxon>Bacteria</taxon>
        <taxon>Bacillati</taxon>
        <taxon>Bacillota</taxon>
        <taxon>Bacilli</taxon>
        <taxon>Bacillales</taxon>
        <taxon>Bacillaceae</taxon>
        <taxon>Aquibacillus</taxon>
    </lineage>
</organism>
<dbReference type="InterPro" id="IPR036412">
    <property type="entry name" value="HAD-like_sf"/>
</dbReference>
<dbReference type="Proteomes" id="UP001235343">
    <property type="component" value="Unassembled WGS sequence"/>
</dbReference>
<evidence type="ECO:0000313" key="2">
    <source>
        <dbReference type="Proteomes" id="UP001235343"/>
    </source>
</evidence>
<dbReference type="RefSeq" id="WP_285933144.1">
    <property type="nucleotide sequence ID" value="NZ_JASTZU010000048.1"/>
</dbReference>
<keyword evidence="1" id="KW-0378">Hydrolase</keyword>
<dbReference type="EMBL" id="JASTZU010000048">
    <property type="protein sequence ID" value="MDL4841866.1"/>
    <property type="molecule type" value="Genomic_DNA"/>
</dbReference>
<dbReference type="Gene3D" id="3.30.1240.10">
    <property type="match status" value="1"/>
</dbReference>
<keyword evidence="2" id="KW-1185">Reference proteome</keyword>
<sequence length="263" mass="29345">MLKLFATDLDGTLLGHGNHIDEKDINAINSLVENKIEFTIATGRMNRDITEIVKLIKQKSHRVSQNGGFVHDKEGQLIYSQTFTGELSKRIHNAISNSIPLYCVSTADDIFVSEKTGIIQQLEHLLYFPLKEGVNFSDQYGSSIHPAKFMILGETDEISKQKDLLMKQFESEVEAYLSDNHCVDIVPKGISKALGLSHLIKILEINPVEIAVIGDSFNDIPMLEMTPLSYAMASAHPDVQRKASKVVNHVHEAITDLKNQGLY</sequence>
<reference evidence="1 2" key="1">
    <citation type="submission" date="2023-06" db="EMBL/GenBank/DDBJ databases">
        <title>Aquibacillus rhizosphaerae LR5S19.</title>
        <authorList>
            <person name="Sun J.-Q."/>
        </authorList>
    </citation>
    <scope>NUCLEOTIDE SEQUENCE [LARGE SCALE GENOMIC DNA]</scope>
    <source>
        <strain evidence="1 2">LR5S19</strain>
    </source>
</reference>
<comment type="caution">
    <text evidence="1">The sequence shown here is derived from an EMBL/GenBank/DDBJ whole genome shotgun (WGS) entry which is preliminary data.</text>
</comment>
<name>A0ABT7LBE5_9BACI</name>
<dbReference type="NCBIfam" id="TIGR00099">
    <property type="entry name" value="Cof-subfamily"/>
    <property type="match status" value="1"/>
</dbReference>
<dbReference type="NCBIfam" id="TIGR01484">
    <property type="entry name" value="HAD-SF-IIB"/>
    <property type="match status" value="1"/>
</dbReference>
<dbReference type="GO" id="GO:0016787">
    <property type="term" value="F:hydrolase activity"/>
    <property type="evidence" value="ECO:0007669"/>
    <property type="project" value="UniProtKB-KW"/>
</dbReference>
<gene>
    <name evidence="1" type="ORF">QQS35_15610</name>
</gene>
<evidence type="ECO:0000313" key="1">
    <source>
        <dbReference type="EMBL" id="MDL4841866.1"/>
    </source>
</evidence>
<dbReference type="PANTHER" id="PTHR10000:SF8">
    <property type="entry name" value="HAD SUPERFAMILY HYDROLASE-LIKE, TYPE 3"/>
    <property type="match status" value="1"/>
</dbReference>
<dbReference type="SFLD" id="SFLDG01140">
    <property type="entry name" value="C2.B:_Phosphomannomutase_and_P"/>
    <property type="match status" value="1"/>
</dbReference>
<dbReference type="InterPro" id="IPR023214">
    <property type="entry name" value="HAD_sf"/>
</dbReference>
<dbReference type="Pfam" id="PF08282">
    <property type="entry name" value="Hydrolase_3"/>
    <property type="match status" value="1"/>
</dbReference>
<dbReference type="InterPro" id="IPR000150">
    <property type="entry name" value="Cof"/>
</dbReference>
<accession>A0ABT7LBE5</accession>
<dbReference type="EC" id="3.-.-.-" evidence="1"/>
<proteinExistence type="predicted"/>
<protein>
    <submittedName>
        <fullName evidence="1">HAD family hydrolase</fullName>
        <ecNumber evidence="1">3.-.-.-</ecNumber>
    </submittedName>
</protein>
<dbReference type="Gene3D" id="3.40.50.1000">
    <property type="entry name" value="HAD superfamily/HAD-like"/>
    <property type="match status" value="1"/>
</dbReference>
<dbReference type="InterPro" id="IPR006379">
    <property type="entry name" value="HAD-SF_hydro_IIB"/>
</dbReference>
<dbReference type="PANTHER" id="PTHR10000">
    <property type="entry name" value="PHOSPHOSERINE PHOSPHATASE"/>
    <property type="match status" value="1"/>
</dbReference>